<proteinExistence type="predicted"/>
<name>A0A0A8ZVR0_ARUDO</name>
<reference evidence="1" key="1">
    <citation type="submission" date="2014-09" db="EMBL/GenBank/DDBJ databases">
        <authorList>
            <person name="Magalhaes I.L.F."/>
            <person name="Oliveira U."/>
            <person name="Santos F.R."/>
            <person name="Vidigal T.H.D.A."/>
            <person name="Brescovit A.D."/>
            <person name="Santos A.J."/>
        </authorList>
    </citation>
    <scope>NUCLEOTIDE SEQUENCE</scope>
    <source>
        <tissue evidence="1">Shoot tissue taken approximately 20 cm above the soil surface</tissue>
    </source>
</reference>
<organism evidence="1">
    <name type="scientific">Arundo donax</name>
    <name type="common">Giant reed</name>
    <name type="synonym">Donax arundinaceus</name>
    <dbReference type="NCBI Taxonomy" id="35708"/>
    <lineage>
        <taxon>Eukaryota</taxon>
        <taxon>Viridiplantae</taxon>
        <taxon>Streptophyta</taxon>
        <taxon>Embryophyta</taxon>
        <taxon>Tracheophyta</taxon>
        <taxon>Spermatophyta</taxon>
        <taxon>Magnoliopsida</taxon>
        <taxon>Liliopsida</taxon>
        <taxon>Poales</taxon>
        <taxon>Poaceae</taxon>
        <taxon>PACMAD clade</taxon>
        <taxon>Arundinoideae</taxon>
        <taxon>Arundineae</taxon>
        <taxon>Arundo</taxon>
    </lineage>
</organism>
<accession>A0A0A8ZVR0</accession>
<dbReference type="AlphaFoldDB" id="A0A0A8ZVR0"/>
<dbReference type="EMBL" id="GBRH01256102">
    <property type="protein sequence ID" value="JAD41793.1"/>
    <property type="molecule type" value="Transcribed_RNA"/>
</dbReference>
<evidence type="ECO:0000313" key="1">
    <source>
        <dbReference type="EMBL" id="JAD41793.1"/>
    </source>
</evidence>
<sequence length="55" mass="6362">MKKACYLSQGERARKSKTLYIMNTSGASQISKSRDKRQIATYKKERKIINHSIKS</sequence>
<reference evidence="1" key="2">
    <citation type="journal article" date="2015" name="Data Brief">
        <title>Shoot transcriptome of the giant reed, Arundo donax.</title>
        <authorList>
            <person name="Barrero R.A."/>
            <person name="Guerrero F.D."/>
            <person name="Moolhuijzen P."/>
            <person name="Goolsby J.A."/>
            <person name="Tidwell J."/>
            <person name="Bellgard S.E."/>
            <person name="Bellgard M.I."/>
        </authorList>
    </citation>
    <scope>NUCLEOTIDE SEQUENCE</scope>
    <source>
        <tissue evidence="1">Shoot tissue taken approximately 20 cm above the soil surface</tissue>
    </source>
</reference>
<protein>
    <submittedName>
        <fullName evidence="1">Uncharacterized protein</fullName>
    </submittedName>
</protein>